<keyword evidence="2" id="KW-0805">Transcription regulation</keyword>
<dbReference type="InterPro" id="IPR005119">
    <property type="entry name" value="LysR_subst-bd"/>
</dbReference>
<proteinExistence type="inferred from homology"/>
<evidence type="ECO:0000256" key="3">
    <source>
        <dbReference type="ARBA" id="ARBA00023125"/>
    </source>
</evidence>
<dbReference type="InterPro" id="IPR050176">
    <property type="entry name" value="LTTR"/>
</dbReference>
<dbReference type="Proteomes" id="UP001589814">
    <property type="component" value="Unassembled WGS sequence"/>
</dbReference>
<gene>
    <name evidence="6" type="ORF">ACFFHW_10055</name>
</gene>
<evidence type="ECO:0000313" key="7">
    <source>
        <dbReference type="Proteomes" id="UP001589814"/>
    </source>
</evidence>
<dbReference type="PANTHER" id="PTHR30579">
    <property type="entry name" value="TRANSCRIPTIONAL REGULATOR"/>
    <property type="match status" value="1"/>
</dbReference>
<dbReference type="PROSITE" id="PS50931">
    <property type="entry name" value="HTH_LYSR"/>
    <property type="match status" value="1"/>
</dbReference>
<dbReference type="SUPFAM" id="SSF53850">
    <property type="entry name" value="Periplasmic binding protein-like II"/>
    <property type="match status" value="1"/>
</dbReference>
<sequence>MSHRPLAASRTLDLEALSCFVAICETGTFRLAAVRVHKSPSAVSLQIGKLEQRLGVRILDRNARRVVLTEAGELLLEQARRLLNLSEETLGLFHQAPLSGRICLAAPHDLGISLVPTLLRRLADRYPDLYVDVRLMASERIRESFTAGDVQLALFNDVGRSTLASRELFSEPLTWLMCREGRAVGQSPLPLAAAEVGCAWRDVALDALQRAQRRYRIAYSSDTSMGQLAALRADLAVAALPLSLTGRALVEVPAACGLPPLPMTHIRLADDGSELARIVRSFVMSDSTCCEQQYRPDVASTMT</sequence>
<dbReference type="SUPFAM" id="SSF46785">
    <property type="entry name" value="Winged helix' DNA-binding domain"/>
    <property type="match status" value="1"/>
</dbReference>
<name>A0ABV6G3U5_9GAMM</name>
<organism evidence="6 7">
    <name type="scientific">Kushneria aurantia</name>
    <dbReference type="NCBI Taxonomy" id="504092"/>
    <lineage>
        <taxon>Bacteria</taxon>
        <taxon>Pseudomonadati</taxon>
        <taxon>Pseudomonadota</taxon>
        <taxon>Gammaproteobacteria</taxon>
        <taxon>Oceanospirillales</taxon>
        <taxon>Halomonadaceae</taxon>
        <taxon>Kushneria</taxon>
    </lineage>
</organism>
<comment type="similarity">
    <text evidence="1">Belongs to the LysR transcriptional regulatory family.</text>
</comment>
<dbReference type="RefSeq" id="WP_211213348.1">
    <property type="nucleotide sequence ID" value="NZ_JBHLVX010000041.1"/>
</dbReference>
<keyword evidence="3" id="KW-0238">DNA-binding</keyword>
<evidence type="ECO:0000256" key="2">
    <source>
        <dbReference type="ARBA" id="ARBA00023015"/>
    </source>
</evidence>
<dbReference type="InterPro" id="IPR000847">
    <property type="entry name" value="LysR_HTH_N"/>
</dbReference>
<dbReference type="InterPro" id="IPR036388">
    <property type="entry name" value="WH-like_DNA-bd_sf"/>
</dbReference>
<protein>
    <submittedName>
        <fullName evidence="6">LysR family transcriptional regulator</fullName>
    </submittedName>
</protein>
<evidence type="ECO:0000256" key="1">
    <source>
        <dbReference type="ARBA" id="ARBA00009437"/>
    </source>
</evidence>
<evidence type="ECO:0000256" key="4">
    <source>
        <dbReference type="ARBA" id="ARBA00023163"/>
    </source>
</evidence>
<dbReference type="EMBL" id="JBHLVX010000041">
    <property type="protein sequence ID" value="MFC0268320.1"/>
    <property type="molecule type" value="Genomic_DNA"/>
</dbReference>
<keyword evidence="4" id="KW-0804">Transcription</keyword>
<evidence type="ECO:0000313" key="6">
    <source>
        <dbReference type="EMBL" id="MFC0268320.1"/>
    </source>
</evidence>
<dbReference type="Pfam" id="PF00126">
    <property type="entry name" value="HTH_1"/>
    <property type="match status" value="1"/>
</dbReference>
<comment type="caution">
    <text evidence="6">The sequence shown here is derived from an EMBL/GenBank/DDBJ whole genome shotgun (WGS) entry which is preliminary data.</text>
</comment>
<dbReference type="PANTHER" id="PTHR30579:SF7">
    <property type="entry name" value="HTH-TYPE TRANSCRIPTIONAL REGULATOR LRHA-RELATED"/>
    <property type="match status" value="1"/>
</dbReference>
<dbReference type="Gene3D" id="1.10.10.10">
    <property type="entry name" value="Winged helix-like DNA-binding domain superfamily/Winged helix DNA-binding domain"/>
    <property type="match status" value="1"/>
</dbReference>
<evidence type="ECO:0000259" key="5">
    <source>
        <dbReference type="PROSITE" id="PS50931"/>
    </source>
</evidence>
<feature type="domain" description="HTH lysR-type" evidence="5">
    <location>
        <begin position="12"/>
        <end position="69"/>
    </location>
</feature>
<reference evidence="6 7" key="1">
    <citation type="submission" date="2024-09" db="EMBL/GenBank/DDBJ databases">
        <authorList>
            <person name="Sun Q."/>
            <person name="Mori K."/>
        </authorList>
    </citation>
    <scope>NUCLEOTIDE SEQUENCE [LARGE SCALE GENOMIC DNA]</scope>
    <source>
        <strain evidence="6 7">CCM 7415</strain>
    </source>
</reference>
<dbReference type="Pfam" id="PF03466">
    <property type="entry name" value="LysR_substrate"/>
    <property type="match status" value="1"/>
</dbReference>
<dbReference type="Gene3D" id="3.40.190.10">
    <property type="entry name" value="Periplasmic binding protein-like II"/>
    <property type="match status" value="2"/>
</dbReference>
<accession>A0ABV6G3U5</accession>
<keyword evidence="7" id="KW-1185">Reference proteome</keyword>
<dbReference type="InterPro" id="IPR036390">
    <property type="entry name" value="WH_DNA-bd_sf"/>
</dbReference>